<evidence type="ECO:0000256" key="3">
    <source>
        <dbReference type="ARBA" id="ARBA00023125"/>
    </source>
</evidence>
<dbReference type="STRING" id="592050.SAMN05421875_1553"/>
<dbReference type="AlphaFoldDB" id="A0A1H4FC75"/>
<organism evidence="6 7">
    <name type="scientific">Acidovorax soli</name>
    <dbReference type="NCBI Taxonomy" id="592050"/>
    <lineage>
        <taxon>Bacteria</taxon>
        <taxon>Pseudomonadati</taxon>
        <taxon>Pseudomonadota</taxon>
        <taxon>Betaproteobacteria</taxon>
        <taxon>Burkholderiales</taxon>
        <taxon>Comamonadaceae</taxon>
        <taxon>Acidovorax</taxon>
    </lineage>
</organism>
<dbReference type="GO" id="GO:0003700">
    <property type="term" value="F:DNA-binding transcription factor activity"/>
    <property type="evidence" value="ECO:0007669"/>
    <property type="project" value="InterPro"/>
</dbReference>
<dbReference type="RefSeq" id="WP_092701511.1">
    <property type="nucleotide sequence ID" value="NZ_CAXIQL010000057.1"/>
</dbReference>
<comment type="similarity">
    <text evidence="1">Belongs to the LysR transcriptional regulatory family.</text>
</comment>
<dbReference type="InterPro" id="IPR005119">
    <property type="entry name" value="LysR_subst-bd"/>
</dbReference>
<dbReference type="InterPro" id="IPR000847">
    <property type="entry name" value="LysR_HTH_N"/>
</dbReference>
<dbReference type="PANTHER" id="PTHR30419">
    <property type="entry name" value="HTH-TYPE TRANSCRIPTIONAL REGULATOR YBHD"/>
    <property type="match status" value="1"/>
</dbReference>
<proteinExistence type="inferred from homology"/>
<keyword evidence="3 6" id="KW-0238">DNA-binding</keyword>
<evidence type="ECO:0000256" key="2">
    <source>
        <dbReference type="ARBA" id="ARBA00023015"/>
    </source>
</evidence>
<name>A0A1H4FC75_9BURK</name>
<evidence type="ECO:0000256" key="1">
    <source>
        <dbReference type="ARBA" id="ARBA00009437"/>
    </source>
</evidence>
<dbReference type="FunFam" id="1.10.10.10:FF:000001">
    <property type="entry name" value="LysR family transcriptional regulator"/>
    <property type="match status" value="1"/>
</dbReference>
<evidence type="ECO:0000313" key="6">
    <source>
        <dbReference type="EMBL" id="SEA94933.1"/>
    </source>
</evidence>
<protein>
    <submittedName>
        <fullName evidence="6">DNA-binding transcriptional regulator, LysR family</fullName>
    </submittedName>
</protein>
<dbReference type="PROSITE" id="PS50931">
    <property type="entry name" value="HTH_LYSR"/>
    <property type="match status" value="1"/>
</dbReference>
<dbReference type="SUPFAM" id="SSF46785">
    <property type="entry name" value="Winged helix' DNA-binding domain"/>
    <property type="match status" value="1"/>
</dbReference>
<accession>A0A1H4FC75</accession>
<dbReference type="GeneID" id="34231390"/>
<evidence type="ECO:0000313" key="7">
    <source>
        <dbReference type="Proteomes" id="UP000199002"/>
    </source>
</evidence>
<dbReference type="PANTHER" id="PTHR30419:SF8">
    <property type="entry name" value="NITROGEN ASSIMILATION TRANSCRIPTIONAL ACTIVATOR-RELATED"/>
    <property type="match status" value="1"/>
</dbReference>
<dbReference type="Gene3D" id="3.40.190.10">
    <property type="entry name" value="Periplasmic binding protein-like II"/>
    <property type="match status" value="2"/>
</dbReference>
<dbReference type="InterPro" id="IPR050950">
    <property type="entry name" value="HTH-type_LysR_regulators"/>
</dbReference>
<dbReference type="InterPro" id="IPR036388">
    <property type="entry name" value="WH-like_DNA-bd_sf"/>
</dbReference>
<gene>
    <name evidence="6" type="ORF">SAMN05421875_1553</name>
</gene>
<dbReference type="Pfam" id="PF00126">
    <property type="entry name" value="HTH_1"/>
    <property type="match status" value="1"/>
</dbReference>
<evidence type="ECO:0000259" key="5">
    <source>
        <dbReference type="PROSITE" id="PS50931"/>
    </source>
</evidence>
<sequence>MKINWSAREVDVFLSLAETLSFRRTALQMHLSQSAVSGTVARLEAMLDVRLFERTTRTVQLTLAGEVFAEQARFLRHQMEQTVRRVQEVAQLQVGRIALAALPSLAAGAVPRAFARFAALHPGVQLELFDSLAGPAFDMVRAGRVDFALTAANPAYADLDYTPLVSDRFVLLMGRAHPLARGRSAVAWADVAELPHISMPAGTSVRQYAEEALLTHRIRFAPRYEVEHLATIAAMVAAGLGVSALPELAAQVVRRPEVVTRPLKAPVLHRPIGLITLRGRPLSLAAQEMVALLRQEVEGAGTPGG</sequence>
<dbReference type="PRINTS" id="PR00039">
    <property type="entry name" value="HTHLYSR"/>
</dbReference>
<dbReference type="Proteomes" id="UP000199002">
    <property type="component" value="Unassembled WGS sequence"/>
</dbReference>
<dbReference type="GO" id="GO:0003677">
    <property type="term" value="F:DNA binding"/>
    <property type="evidence" value="ECO:0007669"/>
    <property type="project" value="UniProtKB-KW"/>
</dbReference>
<keyword evidence="4" id="KW-0804">Transcription</keyword>
<dbReference type="CDD" id="cd08440">
    <property type="entry name" value="PBP2_LTTR_like_4"/>
    <property type="match status" value="1"/>
</dbReference>
<evidence type="ECO:0000256" key="4">
    <source>
        <dbReference type="ARBA" id="ARBA00023163"/>
    </source>
</evidence>
<reference evidence="7" key="1">
    <citation type="submission" date="2016-10" db="EMBL/GenBank/DDBJ databases">
        <authorList>
            <person name="Varghese N."/>
            <person name="Submissions S."/>
        </authorList>
    </citation>
    <scope>NUCLEOTIDE SEQUENCE [LARGE SCALE GENOMIC DNA]</scope>
    <source>
        <strain evidence="7">DSM 25157</strain>
    </source>
</reference>
<dbReference type="GO" id="GO:0005829">
    <property type="term" value="C:cytosol"/>
    <property type="evidence" value="ECO:0007669"/>
    <property type="project" value="TreeGrafter"/>
</dbReference>
<keyword evidence="7" id="KW-1185">Reference proteome</keyword>
<feature type="domain" description="HTH lysR-type" evidence="5">
    <location>
        <begin position="1"/>
        <end position="62"/>
    </location>
</feature>
<keyword evidence="2" id="KW-0805">Transcription regulation</keyword>
<dbReference type="EMBL" id="FNQJ01000055">
    <property type="protein sequence ID" value="SEA94933.1"/>
    <property type="molecule type" value="Genomic_DNA"/>
</dbReference>
<dbReference type="Pfam" id="PF03466">
    <property type="entry name" value="LysR_substrate"/>
    <property type="match status" value="1"/>
</dbReference>
<dbReference type="SUPFAM" id="SSF53850">
    <property type="entry name" value="Periplasmic binding protein-like II"/>
    <property type="match status" value="1"/>
</dbReference>
<dbReference type="InterPro" id="IPR036390">
    <property type="entry name" value="WH_DNA-bd_sf"/>
</dbReference>
<dbReference type="Gene3D" id="1.10.10.10">
    <property type="entry name" value="Winged helix-like DNA-binding domain superfamily/Winged helix DNA-binding domain"/>
    <property type="match status" value="1"/>
</dbReference>